<evidence type="ECO:0000313" key="6">
    <source>
        <dbReference type="Proteomes" id="UP000253472"/>
    </source>
</evidence>
<feature type="domain" description="Autophagy-related protein 16" evidence="4">
    <location>
        <begin position="8"/>
        <end position="178"/>
    </location>
</feature>
<proteinExistence type="inferred from homology"/>
<evidence type="ECO:0000313" key="5">
    <source>
        <dbReference type="EMBL" id="RCK65200.1"/>
    </source>
</evidence>
<dbReference type="OrthoDB" id="8949486at2759"/>
<protein>
    <submittedName>
        <fullName evidence="5">Autophagy protein 16</fullName>
    </submittedName>
</protein>
<dbReference type="STRING" id="5486.A0A367YHN3"/>
<evidence type="ECO:0000256" key="3">
    <source>
        <dbReference type="SAM" id="MobiDB-lite"/>
    </source>
</evidence>
<dbReference type="Pfam" id="PF08614">
    <property type="entry name" value="ATG16"/>
    <property type="match status" value="1"/>
</dbReference>
<reference evidence="5 6" key="1">
    <citation type="submission" date="2018-06" db="EMBL/GenBank/DDBJ databases">
        <title>Whole genome sequencing of Candida tropicalis (genome annotated by CSBL at Korea University).</title>
        <authorList>
            <person name="Ahn J."/>
        </authorList>
    </citation>
    <scope>NUCLEOTIDE SEQUENCE [LARGE SCALE GENOMIC DNA]</scope>
    <source>
        <strain evidence="5 6">ATCC 20962</strain>
    </source>
</reference>
<keyword evidence="6" id="KW-1185">Reference proteome</keyword>
<keyword evidence="2" id="KW-0175">Coiled coil</keyword>
<feature type="coiled-coil region" evidence="2">
    <location>
        <begin position="110"/>
        <end position="158"/>
    </location>
</feature>
<dbReference type="AlphaFoldDB" id="A0A367YHN3"/>
<comment type="caution">
    <text evidence="5">The sequence shown here is derived from an EMBL/GenBank/DDBJ whole genome shotgun (WGS) entry which is preliminary data.</text>
</comment>
<gene>
    <name evidence="5" type="primary">ATG16</name>
    <name evidence="5" type="ORF">Cantr_00508</name>
</gene>
<dbReference type="Proteomes" id="UP000253472">
    <property type="component" value="Unassembled WGS sequence"/>
</dbReference>
<dbReference type="Gene3D" id="1.20.5.170">
    <property type="match status" value="1"/>
</dbReference>
<sequence>MSGQWTEDILKELNLRDDKEKQNSSYFIAFSQLSQKLHPTTTTTQRPSTGTDSSASSSSSPSPSPSLTSPNSKQKQTTTPLDDFTIKENQNLKVENNELIQSLNLSTITNEKLEGIIHQQSSIIKSLENKNTKLKNKIDGLVLEIKEKNKTIELINDEILTNQIQFNVLRDKLERLEKQ</sequence>
<comment type="similarity">
    <text evidence="1">Belongs to the ATG16 family.</text>
</comment>
<evidence type="ECO:0000256" key="1">
    <source>
        <dbReference type="ARBA" id="ARBA00005331"/>
    </source>
</evidence>
<dbReference type="EMBL" id="QLNQ01000021">
    <property type="protein sequence ID" value="RCK65200.1"/>
    <property type="molecule type" value="Genomic_DNA"/>
</dbReference>
<evidence type="ECO:0000259" key="4">
    <source>
        <dbReference type="Pfam" id="PF08614"/>
    </source>
</evidence>
<organism evidence="5 6">
    <name type="scientific">Candida viswanathii</name>
    <dbReference type="NCBI Taxonomy" id="5486"/>
    <lineage>
        <taxon>Eukaryota</taxon>
        <taxon>Fungi</taxon>
        <taxon>Dikarya</taxon>
        <taxon>Ascomycota</taxon>
        <taxon>Saccharomycotina</taxon>
        <taxon>Pichiomycetes</taxon>
        <taxon>Debaryomycetaceae</taxon>
        <taxon>Candida/Lodderomyces clade</taxon>
        <taxon>Candida</taxon>
    </lineage>
</organism>
<accession>A0A367YHN3</accession>
<evidence type="ECO:0000256" key="2">
    <source>
        <dbReference type="SAM" id="Coils"/>
    </source>
</evidence>
<dbReference type="InterPro" id="IPR013923">
    <property type="entry name" value="Autophagy-rel_prot_16_dom"/>
</dbReference>
<feature type="compositionally biased region" description="Low complexity" evidence="3">
    <location>
        <begin position="40"/>
        <end position="72"/>
    </location>
</feature>
<feature type="region of interest" description="Disordered" evidence="3">
    <location>
        <begin position="36"/>
        <end position="81"/>
    </location>
</feature>
<name>A0A367YHN3_9ASCO</name>